<accession>A0A2T0B682</accession>
<dbReference type="Proteomes" id="UP000237798">
    <property type="component" value="Unassembled WGS sequence"/>
</dbReference>
<dbReference type="RefSeq" id="WP_106011075.1">
    <property type="nucleotide sequence ID" value="NZ_PVXP01000107.1"/>
</dbReference>
<organism evidence="3 4">
    <name type="scientific">Clostridium luticellarii</name>
    <dbReference type="NCBI Taxonomy" id="1691940"/>
    <lineage>
        <taxon>Bacteria</taxon>
        <taxon>Bacillati</taxon>
        <taxon>Bacillota</taxon>
        <taxon>Clostridia</taxon>
        <taxon>Eubacteriales</taxon>
        <taxon>Clostridiaceae</taxon>
        <taxon>Clostridium</taxon>
    </lineage>
</organism>
<evidence type="ECO:0000256" key="2">
    <source>
        <dbReference type="RuleBase" id="RU362080"/>
    </source>
</evidence>
<name>A0A2T0B682_9CLOT</name>
<gene>
    <name evidence="3" type="ORF">CLLU_35350</name>
</gene>
<comment type="caution">
    <text evidence="3">The sequence shown here is derived from an EMBL/GenBank/DDBJ whole genome shotgun (WGS) entry which is preliminary data.</text>
</comment>
<proteinExistence type="inferred from homology"/>
<reference evidence="3 4" key="1">
    <citation type="submission" date="2018-03" db="EMBL/GenBank/DDBJ databases">
        <title>Genome sequence of Clostridium luticellarii DSM 29923.</title>
        <authorList>
            <person name="Poehlein A."/>
            <person name="Daniel R."/>
        </authorList>
    </citation>
    <scope>NUCLEOTIDE SEQUENCE [LARGE SCALE GENOMIC DNA]</scope>
    <source>
        <strain evidence="3 4">DSM 29923</strain>
    </source>
</reference>
<dbReference type="Pfam" id="PF02604">
    <property type="entry name" value="PhdYeFM_antitox"/>
    <property type="match status" value="1"/>
</dbReference>
<comment type="similarity">
    <text evidence="1 2">Belongs to the phD/YefM antitoxin family.</text>
</comment>
<dbReference type="EMBL" id="PVXP01000107">
    <property type="protein sequence ID" value="PRR79313.1"/>
    <property type="molecule type" value="Genomic_DNA"/>
</dbReference>
<dbReference type="InterPro" id="IPR036165">
    <property type="entry name" value="YefM-like_sf"/>
</dbReference>
<evidence type="ECO:0000256" key="1">
    <source>
        <dbReference type="ARBA" id="ARBA00009981"/>
    </source>
</evidence>
<comment type="function">
    <text evidence="2">Antitoxin component of a type II toxin-antitoxin (TA) system.</text>
</comment>
<evidence type="ECO:0000313" key="3">
    <source>
        <dbReference type="EMBL" id="PRR79313.1"/>
    </source>
</evidence>
<dbReference type="SUPFAM" id="SSF143120">
    <property type="entry name" value="YefM-like"/>
    <property type="match status" value="1"/>
</dbReference>
<keyword evidence="4" id="KW-1185">Reference proteome</keyword>
<dbReference type="InterPro" id="IPR006442">
    <property type="entry name" value="Antitoxin_Phd/YefM"/>
</dbReference>
<sequence>MLVNTKKIVSMSEANQNFSKIAKMVDEDKSVVIMKNNKPKYVVLDFEEFTKEAVSEEQTLDRIADKILEENIEAFKELADR</sequence>
<dbReference type="NCBIfam" id="TIGR01552">
    <property type="entry name" value="phd_fam"/>
    <property type="match status" value="1"/>
</dbReference>
<dbReference type="Gene3D" id="3.40.1620.10">
    <property type="entry name" value="YefM-like domain"/>
    <property type="match status" value="1"/>
</dbReference>
<evidence type="ECO:0000313" key="4">
    <source>
        <dbReference type="Proteomes" id="UP000237798"/>
    </source>
</evidence>
<protein>
    <recommendedName>
        <fullName evidence="2">Antitoxin</fullName>
    </recommendedName>
</protein>
<dbReference type="AlphaFoldDB" id="A0A2T0B682"/>
<dbReference type="OrthoDB" id="9797629at2"/>